<dbReference type="CDD" id="cd16385">
    <property type="entry name" value="IcmL"/>
    <property type="match status" value="1"/>
</dbReference>
<proteinExistence type="predicted"/>
<dbReference type="EMBL" id="UHJG01000003">
    <property type="protein sequence ID" value="SUQ37491.1"/>
    <property type="molecule type" value="Genomic_DNA"/>
</dbReference>
<evidence type="ECO:0000313" key="1">
    <source>
        <dbReference type="EMBL" id="SUQ37491.1"/>
    </source>
</evidence>
<protein>
    <submittedName>
        <fullName evidence="1">Putative type IV secretion system protein IcmL/DotI</fullName>
    </submittedName>
</protein>
<dbReference type="Pfam" id="PF11393">
    <property type="entry name" value="T4BSS_DotI_IcmL"/>
    <property type="match status" value="1"/>
</dbReference>
<evidence type="ECO:0000313" key="2">
    <source>
        <dbReference type="Proteomes" id="UP000255169"/>
    </source>
</evidence>
<dbReference type="Proteomes" id="UP000255169">
    <property type="component" value="Unassembled WGS sequence"/>
</dbReference>
<keyword evidence="2" id="KW-1185">Reference proteome</keyword>
<name>A0A0A8V7L8_YERRU</name>
<accession>A0A0A8V7L8</accession>
<reference evidence="1 2" key="1">
    <citation type="submission" date="2018-06" db="EMBL/GenBank/DDBJ databases">
        <authorList>
            <consortium name="Pathogen Informatics"/>
            <person name="Doyle S."/>
        </authorList>
    </citation>
    <scope>NUCLEOTIDE SEQUENCE [LARGE SCALE GENOMIC DNA]</scope>
    <source>
        <strain evidence="1 2">NCTC10476</strain>
    </source>
</reference>
<organism evidence="1 2">
    <name type="scientific">Yersinia ruckeri</name>
    <dbReference type="NCBI Taxonomy" id="29486"/>
    <lineage>
        <taxon>Bacteria</taxon>
        <taxon>Pseudomonadati</taxon>
        <taxon>Pseudomonadota</taxon>
        <taxon>Gammaproteobacteria</taxon>
        <taxon>Enterobacterales</taxon>
        <taxon>Yersiniaceae</taxon>
        <taxon>Yersinia</taxon>
    </lineage>
</organism>
<dbReference type="GeneID" id="66881336"/>
<sequence length="240" mass="27066">MKKNPASPVEASSAVAKENPDIEFDKHLVPFMAALKLQKEKMLNASFARKALQVALLAATVSLLQWPVNAWLVWKVANPPTKYFATYKGSVLEQHPTSEPAYSDDDVIAFGDKLIRDAFQLDFKNYRVQLSNQQQKLSETGFASYYSALTNSNLFEKVVKDKMLMSANVTRKGIIYRRGREGENGPYMWDIQYPVTLSLDGQTRSLPPQNFIFTVRVQRTDVNVKPEGIEGASIITRDAR</sequence>
<dbReference type="OrthoDB" id="6367129at2"/>
<dbReference type="RefSeq" id="WP_004720818.1">
    <property type="nucleotide sequence ID" value="NZ_CCYO01000001.1"/>
</dbReference>
<gene>
    <name evidence="1" type="ORF">NCTC10476_03620</name>
</gene>
<dbReference type="InterPro" id="IPR021055">
    <property type="entry name" value="T4BSS_IcmL/DotI"/>
</dbReference>
<dbReference type="AlphaFoldDB" id="A0A0A8V7L8"/>